<dbReference type="EMBL" id="MUXF01000008">
    <property type="protein sequence ID" value="PUE66744.1"/>
    <property type="molecule type" value="Genomic_DNA"/>
</dbReference>
<gene>
    <name evidence="2" type="ORF">B0175_05100</name>
</gene>
<sequence length="401" mass="45611">MNFSFKDGLKSLTNLLANNRSGVNNNKLFSTAVSNDELNSIYKLGIGRKITNIKSSNIFKEGFSAEGEAGAETLKFIDKKLLKELKKASEYMMAFGRGVIVIIDKNANDPLQPMKSVNLQTVRFKAFSGAKVTVQINSSLNELDERYNEPEYYRIGTQVIHHSRVMDFQYYQPVEDDKSSYNYGGISEFELIYSQLINDSVIERAIPTLVEKISTMFYKIKDFKSKLQQKQEKHLVDYFHRLENLRSIYGAGLLDAEDDTKTETQNLSGLDSVDTITLRRLSLVTGIPLSWLVGENVKGLNSSGKTEETIFWSMVKNLGNDFILPVLNQKLEFMGLTVVWFNEQYQSTPTEKADYETKVFTNALLVQQLGLDDIAYIKDRGVEIDVKKSFDEIFNEDGIEE</sequence>
<dbReference type="RefSeq" id="WP_108527576.1">
    <property type="nucleotide sequence ID" value="NZ_MUXF01000008.1"/>
</dbReference>
<dbReference type="Proteomes" id="UP000251311">
    <property type="component" value="Unassembled WGS sequence"/>
</dbReference>
<accession>A0ABX5JKT4</accession>
<evidence type="ECO:0000313" key="2">
    <source>
        <dbReference type="EMBL" id="PUE66744.1"/>
    </source>
</evidence>
<dbReference type="Pfam" id="PF06381">
    <property type="entry name" value="Phage_portal_3"/>
    <property type="match status" value="1"/>
</dbReference>
<evidence type="ECO:0000259" key="1">
    <source>
        <dbReference type="Pfam" id="PF06381"/>
    </source>
</evidence>
<organism evidence="2 3">
    <name type="scientific">Arcobacter lacus</name>
    <dbReference type="NCBI Taxonomy" id="1912876"/>
    <lineage>
        <taxon>Bacteria</taxon>
        <taxon>Pseudomonadati</taxon>
        <taxon>Campylobacterota</taxon>
        <taxon>Epsilonproteobacteria</taxon>
        <taxon>Campylobacterales</taxon>
        <taxon>Arcobacteraceae</taxon>
        <taxon>Arcobacter</taxon>
    </lineage>
</organism>
<comment type="caution">
    <text evidence="2">The sequence shown here is derived from an EMBL/GenBank/DDBJ whole genome shotgun (WGS) entry which is preliminary data.</text>
</comment>
<proteinExistence type="predicted"/>
<evidence type="ECO:0000313" key="3">
    <source>
        <dbReference type="Proteomes" id="UP000251311"/>
    </source>
</evidence>
<dbReference type="InterPro" id="IPR024459">
    <property type="entry name" value="Acb1-like_N"/>
</dbReference>
<protein>
    <recommendedName>
        <fullName evidence="1">Anti-CBASS protein Acb1-like N-terminal domain-containing protein</fullName>
    </recommendedName>
</protein>
<feature type="domain" description="Anti-CBASS protein Acb1-like N-terminal" evidence="1">
    <location>
        <begin position="41"/>
        <end position="359"/>
    </location>
</feature>
<keyword evidence="3" id="KW-1185">Reference proteome</keyword>
<name>A0ABX5JKT4_9BACT</name>
<reference evidence="2 3" key="1">
    <citation type="submission" date="2017-02" db="EMBL/GenBank/DDBJ databases">
        <title>Arcobacter lacus sp. nov., a new species isolated from reclaimed water.</title>
        <authorList>
            <person name="Figueras M.J."/>
            <person name="Perez-Cataluna A."/>
            <person name="Salas-Masso N."/>
        </authorList>
    </citation>
    <scope>NUCLEOTIDE SEQUENCE [LARGE SCALE GENOMIC DNA]</scope>
    <source>
        <strain evidence="2 3">RW43-9</strain>
    </source>
</reference>